<reference evidence="2" key="1">
    <citation type="submission" date="2020-09" db="EMBL/GenBank/DDBJ databases">
        <title>Genome-Enabled Discovery of Anthraquinone Biosynthesis in Senna tora.</title>
        <authorList>
            <person name="Kang S.-H."/>
            <person name="Pandey R.P."/>
            <person name="Lee C.-M."/>
            <person name="Sim J.-S."/>
            <person name="Jeong J.-T."/>
            <person name="Choi B.-S."/>
            <person name="Jung M."/>
            <person name="Ginzburg D."/>
            <person name="Zhao K."/>
            <person name="Won S.Y."/>
            <person name="Oh T.-J."/>
            <person name="Yu Y."/>
            <person name="Kim N.-H."/>
            <person name="Lee O.R."/>
            <person name="Lee T.-H."/>
            <person name="Bashyal P."/>
            <person name="Kim T.-S."/>
            <person name="Lee W.-H."/>
            <person name="Kawkins C."/>
            <person name="Kim C.-K."/>
            <person name="Kim J.S."/>
            <person name="Ahn B.O."/>
            <person name="Rhee S.Y."/>
            <person name="Sohng J.K."/>
        </authorList>
    </citation>
    <scope>NUCLEOTIDE SEQUENCE</scope>
    <source>
        <tissue evidence="2">Leaf</tissue>
    </source>
</reference>
<evidence type="ECO:0000313" key="2">
    <source>
        <dbReference type="EMBL" id="KAF7809013.1"/>
    </source>
</evidence>
<feature type="region of interest" description="Disordered" evidence="1">
    <location>
        <begin position="51"/>
        <end position="71"/>
    </location>
</feature>
<dbReference type="OrthoDB" id="1691999at2759"/>
<comment type="caution">
    <text evidence="2">The sequence shown here is derived from an EMBL/GenBank/DDBJ whole genome shotgun (WGS) entry which is preliminary data.</text>
</comment>
<feature type="compositionally biased region" description="Low complexity" evidence="1">
    <location>
        <begin position="51"/>
        <end position="67"/>
    </location>
</feature>
<dbReference type="Proteomes" id="UP000634136">
    <property type="component" value="Unassembled WGS sequence"/>
</dbReference>
<keyword evidence="3" id="KW-1185">Reference proteome</keyword>
<dbReference type="EMBL" id="JAAIUW010000011">
    <property type="protein sequence ID" value="KAF7809013.1"/>
    <property type="molecule type" value="Genomic_DNA"/>
</dbReference>
<sequence length="102" mass="11479">MEESRVEFPGFQTYSHRDEFEFTRSMSRLQKRAPCPLQVKHPNVMMMMMISSASTSTSSSSSSSSSSLDSFFRSKDPIPLLSPLVVLESPCIIREDNTAKSH</sequence>
<accession>A0A834W583</accession>
<dbReference type="AlphaFoldDB" id="A0A834W583"/>
<protein>
    <submittedName>
        <fullName evidence="2">Uncharacterized protein</fullName>
    </submittedName>
</protein>
<gene>
    <name evidence="2" type="ORF">G2W53_035756</name>
</gene>
<name>A0A834W583_9FABA</name>
<proteinExistence type="predicted"/>
<organism evidence="2 3">
    <name type="scientific">Senna tora</name>
    <dbReference type="NCBI Taxonomy" id="362788"/>
    <lineage>
        <taxon>Eukaryota</taxon>
        <taxon>Viridiplantae</taxon>
        <taxon>Streptophyta</taxon>
        <taxon>Embryophyta</taxon>
        <taxon>Tracheophyta</taxon>
        <taxon>Spermatophyta</taxon>
        <taxon>Magnoliopsida</taxon>
        <taxon>eudicotyledons</taxon>
        <taxon>Gunneridae</taxon>
        <taxon>Pentapetalae</taxon>
        <taxon>rosids</taxon>
        <taxon>fabids</taxon>
        <taxon>Fabales</taxon>
        <taxon>Fabaceae</taxon>
        <taxon>Caesalpinioideae</taxon>
        <taxon>Cassia clade</taxon>
        <taxon>Senna</taxon>
    </lineage>
</organism>
<evidence type="ECO:0000256" key="1">
    <source>
        <dbReference type="SAM" id="MobiDB-lite"/>
    </source>
</evidence>
<evidence type="ECO:0000313" key="3">
    <source>
        <dbReference type="Proteomes" id="UP000634136"/>
    </source>
</evidence>